<dbReference type="AlphaFoldDB" id="A0A6G0R576"/>
<gene>
    <name evidence="2" type="ORF">PF008_g18471</name>
</gene>
<comment type="caution">
    <text evidence="2">The sequence shown here is derived from an EMBL/GenBank/DDBJ whole genome shotgun (WGS) entry which is preliminary data.</text>
</comment>
<proteinExistence type="predicted"/>
<accession>A0A6G0R576</accession>
<protein>
    <submittedName>
        <fullName evidence="2">Uncharacterized protein</fullName>
    </submittedName>
</protein>
<feature type="signal peptide" evidence="1">
    <location>
        <begin position="1"/>
        <end position="28"/>
    </location>
</feature>
<dbReference type="Proteomes" id="UP000486351">
    <property type="component" value="Unassembled WGS sequence"/>
</dbReference>
<reference evidence="2 3" key="1">
    <citation type="submission" date="2018-09" db="EMBL/GenBank/DDBJ databases">
        <title>Genomic investigation of the strawberry pathogen Phytophthora fragariae indicates pathogenicity is determined by transcriptional variation in three key races.</title>
        <authorList>
            <person name="Adams T.M."/>
            <person name="Armitage A.D."/>
            <person name="Sobczyk M.K."/>
            <person name="Bates H.J."/>
            <person name="Dunwell J.M."/>
            <person name="Nellist C.F."/>
            <person name="Harrison R.J."/>
        </authorList>
    </citation>
    <scope>NUCLEOTIDE SEQUENCE [LARGE SCALE GENOMIC DNA]</scope>
    <source>
        <strain evidence="2 3">NOV-77</strain>
    </source>
</reference>
<evidence type="ECO:0000313" key="3">
    <source>
        <dbReference type="Proteomes" id="UP000486351"/>
    </source>
</evidence>
<evidence type="ECO:0000256" key="1">
    <source>
        <dbReference type="SAM" id="SignalP"/>
    </source>
</evidence>
<evidence type="ECO:0000313" key="2">
    <source>
        <dbReference type="EMBL" id="KAE9318586.1"/>
    </source>
</evidence>
<keyword evidence="1" id="KW-0732">Signal</keyword>
<dbReference type="EMBL" id="QXFY01001409">
    <property type="protein sequence ID" value="KAE9318586.1"/>
    <property type="molecule type" value="Genomic_DNA"/>
</dbReference>
<sequence>MERAVRGKHNHAGSTCCSLHWILYAVTAGAVTNCALQRCRVDHTKGEPAAFGSSDQTNAD</sequence>
<organism evidence="2 3">
    <name type="scientific">Phytophthora fragariae</name>
    <dbReference type="NCBI Taxonomy" id="53985"/>
    <lineage>
        <taxon>Eukaryota</taxon>
        <taxon>Sar</taxon>
        <taxon>Stramenopiles</taxon>
        <taxon>Oomycota</taxon>
        <taxon>Peronosporomycetes</taxon>
        <taxon>Peronosporales</taxon>
        <taxon>Peronosporaceae</taxon>
        <taxon>Phytophthora</taxon>
    </lineage>
</organism>
<name>A0A6G0R576_9STRA</name>
<feature type="chain" id="PRO_5026358314" evidence="1">
    <location>
        <begin position="29"/>
        <end position="60"/>
    </location>
</feature>